<dbReference type="SUPFAM" id="SSF52540">
    <property type="entry name" value="P-loop containing nucleoside triphosphate hydrolases"/>
    <property type="match status" value="1"/>
</dbReference>
<dbReference type="InterPro" id="IPR027417">
    <property type="entry name" value="P-loop_NTPase"/>
</dbReference>
<organism evidence="2 3">
    <name type="scientific">Planctomyces bekefii</name>
    <dbReference type="NCBI Taxonomy" id="1653850"/>
    <lineage>
        <taxon>Bacteria</taxon>
        <taxon>Pseudomonadati</taxon>
        <taxon>Planctomycetota</taxon>
        <taxon>Planctomycetia</taxon>
        <taxon>Planctomycetales</taxon>
        <taxon>Planctomycetaceae</taxon>
        <taxon>Planctomyces</taxon>
    </lineage>
</organism>
<dbReference type="Pfam" id="PF19557">
    <property type="entry name" value="DUF6079_1st"/>
    <property type="match status" value="1"/>
</dbReference>
<comment type="caution">
    <text evidence="2">The sequence shown here is derived from an EMBL/GenBank/DDBJ whole genome shotgun (WGS) entry which is preliminary data.</text>
</comment>
<dbReference type="Proteomes" id="UP000321083">
    <property type="component" value="Unassembled WGS sequence"/>
</dbReference>
<accession>A0A5C6M0J0</accession>
<protein>
    <recommendedName>
        <fullName evidence="1">DUF6079 domain-containing protein</fullName>
    </recommendedName>
</protein>
<dbReference type="Gene3D" id="3.40.50.300">
    <property type="entry name" value="P-loop containing nucleotide triphosphate hydrolases"/>
    <property type="match status" value="1"/>
</dbReference>
<gene>
    <name evidence="2" type="ORF">E3A20_26100</name>
</gene>
<evidence type="ECO:0000313" key="3">
    <source>
        <dbReference type="Proteomes" id="UP000321083"/>
    </source>
</evidence>
<name>A0A5C6M0J0_9PLAN</name>
<reference evidence="2 3" key="1">
    <citation type="submission" date="2019-08" db="EMBL/GenBank/DDBJ databases">
        <title>100 year-old enigma solved: identification of Planctomyces bekefii, the type genus and species of the phylum Planctomycetes.</title>
        <authorList>
            <person name="Svetlana D.N."/>
            <person name="Overmann J."/>
        </authorList>
    </citation>
    <scope>NUCLEOTIDE SEQUENCE [LARGE SCALE GENOMIC DNA]</scope>
    <source>
        <strain evidence="2">Phe10_nw2017</strain>
    </source>
</reference>
<dbReference type="AlphaFoldDB" id="A0A5C6M0J0"/>
<keyword evidence="3" id="KW-1185">Reference proteome</keyword>
<evidence type="ECO:0000259" key="1">
    <source>
        <dbReference type="Pfam" id="PF19557"/>
    </source>
</evidence>
<reference evidence="2 3" key="2">
    <citation type="submission" date="2019-08" db="EMBL/GenBank/DDBJ databases">
        <authorList>
            <person name="Henke P."/>
        </authorList>
    </citation>
    <scope>NUCLEOTIDE SEQUENCE [LARGE SCALE GENOMIC DNA]</scope>
    <source>
        <strain evidence="2">Phe10_nw2017</strain>
    </source>
</reference>
<feature type="domain" description="DUF6079" evidence="1">
    <location>
        <begin position="21"/>
        <end position="248"/>
    </location>
</feature>
<feature type="non-terminal residue" evidence="2">
    <location>
        <position position="292"/>
    </location>
</feature>
<evidence type="ECO:0000313" key="2">
    <source>
        <dbReference type="EMBL" id="TWW08260.1"/>
    </source>
</evidence>
<proteinExistence type="predicted"/>
<sequence length="292" mass="33066">MKYNELVQFDPIETVIQLEQAESSDAVRQLVQTFVISDRMAEQLQELVFPNLQFHKPADNKGILIVGNYGTGKSHLLSLISGLAQHADMPALVRHSGVAAAAQTFAGQFKVLRLEIPSTKKSLRSIICRRFEEFLAGEGLSFSFPSDEQVDSNKDDLARMMALFSEKYPNHGLLLVVDELLDYLRARSEHSLILDLGYLREIGEVCRLIRLRFIAGLQESLFDNPKFQFVAESLRRVKDRFEQVRIARQDVAYVVSGTSLHLPVDAAQQFFPSPEHRQAQPVCSSFESPEQW</sequence>
<dbReference type="InterPro" id="IPR045725">
    <property type="entry name" value="DUF6079_N"/>
</dbReference>
<dbReference type="EMBL" id="SRHE01000758">
    <property type="protein sequence ID" value="TWW08260.1"/>
    <property type="molecule type" value="Genomic_DNA"/>
</dbReference>